<keyword evidence="2" id="KW-1185">Reference proteome</keyword>
<geneLocation type="plasmid" evidence="1">
    <name>megaplasmid</name>
</geneLocation>
<proteinExistence type="predicted"/>
<dbReference type="Proteomes" id="UP000006135">
    <property type="component" value="Plasmid megaplasmid"/>
</dbReference>
<dbReference type="AlphaFoldDB" id="F9ZUB3"/>
<organism evidence="1 2">
    <name type="scientific">Acidithiobacillus caldus (strain SM-1)</name>
    <dbReference type="NCBI Taxonomy" id="990288"/>
    <lineage>
        <taxon>Bacteria</taxon>
        <taxon>Pseudomonadati</taxon>
        <taxon>Pseudomonadota</taxon>
        <taxon>Acidithiobacillia</taxon>
        <taxon>Acidithiobacillales</taxon>
        <taxon>Acidithiobacillaceae</taxon>
        <taxon>Acidithiobacillus</taxon>
    </lineage>
</organism>
<dbReference type="KEGG" id="acu:Atc_m224"/>
<keyword evidence="1" id="KW-0614">Plasmid</keyword>
<dbReference type="HOGENOM" id="CLU_3228213_0_0_6"/>
<gene>
    <name evidence="1" type="ordered locus">Atc_m224</name>
</gene>
<sequence length="43" mass="4910">MGTVWGPMWVLIAMFGVLGKYPGSLYNPYLQVYDHFFGIHVGF</sequence>
<evidence type="ECO:0000313" key="1">
    <source>
        <dbReference type="EMBL" id="AEK59755.1"/>
    </source>
</evidence>
<reference evidence="1 2" key="1">
    <citation type="journal article" date="2011" name="J. Genet. Genomics">
        <title>Unraveling the Acidithiobacillus caldus complete genome and its central metabolisms for carbon assimilation.</title>
        <authorList>
            <person name="You X.Y."/>
            <person name="Guo X."/>
            <person name="Zheng H.J."/>
            <person name="Zhang M.J."/>
            <person name="Liu L.J."/>
            <person name="Zhu Y.Q."/>
            <person name="Zhu B."/>
            <person name="Wang S.Y."/>
            <person name="Zhao G.P."/>
            <person name="Poetsch A."/>
            <person name="Jiang C.Y."/>
            <person name="Liu S.J."/>
        </authorList>
    </citation>
    <scope>NUCLEOTIDE SEQUENCE [LARGE SCALE GENOMIC DNA]</scope>
    <source>
        <strain evidence="1 2">SM-1</strain>
        <plasmid evidence="2">Plasmid megaplasmid</plasmid>
    </source>
</reference>
<evidence type="ECO:0000313" key="2">
    <source>
        <dbReference type="Proteomes" id="UP000006135"/>
    </source>
</evidence>
<protein>
    <submittedName>
        <fullName evidence="1">Uncharacterized protein</fullName>
    </submittedName>
</protein>
<dbReference type="EMBL" id="CP002574">
    <property type="protein sequence ID" value="AEK59755.1"/>
    <property type="molecule type" value="Genomic_DNA"/>
</dbReference>
<name>F9ZUB3_ACICS</name>
<accession>F9ZUB3</accession>